<organism evidence="1">
    <name type="scientific">bioreactor metagenome</name>
    <dbReference type="NCBI Taxonomy" id="1076179"/>
    <lineage>
        <taxon>unclassified sequences</taxon>
        <taxon>metagenomes</taxon>
        <taxon>ecological metagenomes</taxon>
    </lineage>
</organism>
<protein>
    <recommendedName>
        <fullName evidence="2">HMA domain-containing protein</fullName>
    </recommendedName>
</protein>
<proteinExistence type="predicted"/>
<accession>A0A645AUA5</accession>
<dbReference type="AlphaFoldDB" id="A0A645AUA5"/>
<sequence length="63" mass="7205">MKHLLFLKNLITEDDARKVRDALEGTRVEYEIILANQCVVIYGRNDIVHAAKVALSEYGFIVE</sequence>
<reference evidence="1" key="1">
    <citation type="submission" date="2019-08" db="EMBL/GenBank/DDBJ databases">
        <authorList>
            <person name="Kucharzyk K."/>
            <person name="Murdoch R.W."/>
            <person name="Higgins S."/>
            <person name="Loffler F."/>
        </authorList>
    </citation>
    <scope>NUCLEOTIDE SEQUENCE</scope>
</reference>
<evidence type="ECO:0000313" key="1">
    <source>
        <dbReference type="EMBL" id="MPM55871.1"/>
    </source>
</evidence>
<comment type="caution">
    <text evidence="1">The sequence shown here is derived from an EMBL/GenBank/DDBJ whole genome shotgun (WGS) entry which is preliminary data.</text>
</comment>
<gene>
    <name evidence="1" type="ORF">SDC9_102669</name>
</gene>
<dbReference type="EMBL" id="VSSQ01015479">
    <property type="protein sequence ID" value="MPM55871.1"/>
    <property type="molecule type" value="Genomic_DNA"/>
</dbReference>
<evidence type="ECO:0008006" key="2">
    <source>
        <dbReference type="Google" id="ProtNLM"/>
    </source>
</evidence>
<name>A0A645AUA5_9ZZZZ</name>